<protein>
    <submittedName>
        <fullName evidence="13">ABC transporter ATP-binding protein/permease</fullName>
    </submittedName>
</protein>
<keyword evidence="6" id="KW-0378">Hydrolase</keyword>
<dbReference type="PROSITE" id="PS00211">
    <property type="entry name" value="ABC_TRANSPORTER_1"/>
    <property type="match status" value="1"/>
</dbReference>
<keyword evidence="6" id="KW-0645">Protease</keyword>
<dbReference type="EMBL" id="JANIPJ010000001">
    <property type="protein sequence ID" value="MCR2802523.1"/>
    <property type="molecule type" value="Genomic_DNA"/>
</dbReference>
<evidence type="ECO:0000256" key="1">
    <source>
        <dbReference type="ARBA" id="ARBA00004651"/>
    </source>
</evidence>
<evidence type="ECO:0000256" key="9">
    <source>
        <dbReference type="ARBA" id="ARBA00023136"/>
    </source>
</evidence>
<dbReference type="FunFam" id="3.40.50.300:FF:000299">
    <property type="entry name" value="ABC transporter ATP-binding protein/permease"/>
    <property type="match status" value="1"/>
</dbReference>
<evidence type="ECO:0000256" key="6">
    <source>
        <dbReference type="ARBA" id="ARBA00022807"/>
    </source>
</evidence>
<keyword evidence="7 13" id="KW-0067">ATP-binding</keyword>
<feature type="transmembrane region" description="Helical" evidence="10">
    <location>
        <begin position="31"/>
        <end position="52"/>
    </location>
</feature>
<evidence type="ECO:0000256" key="3">
    <source>
        <dbReference type="ARBA" id="ARBA00022475"/>
    </source>
</evidence>
<name>A0A9X2S8K9_9BACL</name>
<dbReference type="InterPro" id="IPR027417">
    <property type="entry name" value="P-loop_NTPase"/>
</dbReference>
<dbReference type="Pfam" id="PF00005">
    <property type="entry name" value="ABC_tran"/>
    <property type="match status" value="1"/>
</dbReference>
<evidence type="ECO:0000256" key="2">
    <source>
        <dbReference type="ARBA" id="ARBA00022448"/>
    </source>
</evidence>
<dbReference type="InterPro" id="IPR003439">
    <property type="entry name" value="ABC_transporter-like_ATP-bd"/>
</dbReference>
<dbReference type="GO" id="GO:0005886">
    <property type="term" value="C:plasma membrane"/>
    <property type="evidence" value="ECO:0007669"/>
    <property type="project" value="UniProtKB-SubCell"/>
</dbReference>
<dbReference type="PROSITE" id="PS50893">
    <property type="entry name" value="ABC_TRANSPORTER_2"/>
    <property type="match status" value="1"/>
</dbReference>
<keyword evidence="14" id="KW-1185">Reference proteome</keyword>
<evidence type="ECO:0000313" key="14">
    <source>
        <dbReference type="Proteomes" id="UP001141950"/>
    </source>
</evidence>
<evidence type="ECO:0000256" key="7">
    <source>
        <dbReference type="ARBA" id="ARBA00022840"/>
    </source>
</evidence>
<feature type="transmembrane region" description="Helical" evidence="10">
    <location>
        <begin position="72"/>
        <end position="92"/>
    </location>
</feature>
<dbReference type="SMART" id="SM00382">
    <property type="entry name" value="AAA"/>
    <property type="match status" value="1"/>
</dbReference>
<dbReference type="GO" id="GO:0016887">
    <property type="term" value="F:ATP hydrolysis activity"/>
    <property type="evidence" value="ECO:0007669"/>
    <property type="project" value="InterPro"/>
</dbReference>
<dbReference type="InterPro" id="IPR011527">
    <property type="entry name" value="ABC1_TM_dom"/>
</dbReference>
<dbReference type="GO" id="GO:0015421">
    <property type="term" value="F:ABC-type oligopeptide transporter activity"/>
    <property type="evidence" value="ECO:0007669"/>
    <property type="project" value="TreeGrafter"/>
</dbReference>
<feature type="transmembrane region" description="Helical" evidence="10">
    <location>
        <begin position="263"/>
        <end position="284"/>
    </location>
</feature>
<evidence type="ECO:0000256" key="4">
    <source>
        <dbReference type="ARBA" id="ARBA00022692"/>
    </source>
</evidence>
<sequence length="602" mass="66330">MKAIMQFLKELHQFAGAALYRNMLGMVTSSFLESIGVLLLVPLLGLIGLVSLDMGGGYFSWAAGMLDGFEPLAGLGIVLGIYALATIAHSLIHRRVMIRNVELQGQFAKKLRLEAYRELLQANWPFFLRKRGSDIVNVLTIELARVLGAVNTFLQLVASVIFTLIQIGIAFWLSPLLTLFVLACGAALALVSRRFIRSAKQLGSQTSQHAQHYLAGITDQINGMKDIKSNTMELARLEWLQELSSSMLREQVAYVKLRMNSQFVYKASSTLLIAAFIFACFAMFRTQGIQLLTITVIFARLWPRFTSIQSNLETLSSMIPACRAVLELREECRASSERTEAMENTGGGRLPVLNEINVRNVSFKYDKSGSDYTLKGMNLRIKAHSTTAIAGASGAGKSTLIDLIMGLMRPDEGHILVDGEPLNDRNLLAYRRTISYVPQDPFLFNASIKENMELMAPGVTEEEIWGALEFASCAELVRGLPQGLHTVIGDRGIRLSGGERQRLVLARAIVRKPSILVLDEATSALDAENEYNIQEAIDRLKGSMTIIIVAHRLSTLRGADQVYVIGQGRLLEQGAFDQLAADQGGYFGRSIQLQTGSQASSF</sequence>
<gene>
    <name evidence="13" type="ORF">NQZ67_01390</name>
</gene>
<dbReference type="InterPro" id="IPR017871">
    <property type="entry name" value="ABC_transporter-like_CS"/>
</dbReference>
<evidence type="ECO:0000256" key="10">
    <source>
        <dbReference type="SAM" id="Phobius"/>
    </source>
</evidence>
<evidence type="ECO:0000259" key="12">
    <source>
        <dbReference type="PROSITE" id="PS50929"/>
    </source>
</evidence>
<dbReference type="InterPro" id="IPR039421">
    <property type="entry name" value="Type_1_exporter"/>
</dbReference>
<keyword evidence="2" id="KW-0813">Transport</keyword>
<evidence type="ECO:0000256" key="8">
    <source>
        <dbReference type="ARBA" id="ARBA00022989"/>
    </source>
</evidence>
<dbReference type="AlphaFoldDB" id="A0A9X2S8K9"/>
<dbReference type="PANTHER" id="PTHR43394:SF1">
    <property type="entry name" value="ATP-BINDING CASSETTE SUB-FAMILY B MEMBER 10, MITOCHONDRIAL"/>
    <property type="match status" value="1"/>
</dbReference>
<keyword evidence="9 10" id="KW-0472">Membrane</keyword>
<dbReference type="RefSeq" id="WP_257442057.1">
    <property type="nucleotide sequence ID" value="NZ_JANIPJ010000001.1"/>
</dbReference>
<keyword evidence="3" id="KW-1003">Cell membrane</keyword>
<feature type="domain" description="ABC transmembrane type-1" evidence="12">
    <location>
        <begin position="38"/>
        <end position="299"/>
    </location>
</feature>
<dbReference type="SUPFAM" id="SSF52540">
    <property type="entry name" value="P-loop containing nucleoside triphosphate hydrolases"/>
    <property type="match status" value="1"/>
</dbReference>
<dbReference type="InterPro" id="IPR003593">
    <property type="entry name" value="AAA+_ATPase"/>
</dbReference>
<dbReference type="Gene3D" id="3.40.50.300">
    <property type="entry name" value="P-loop containing nucleotide triphosphate hydrolases"/>
    <property type="match status" value="1"/>
</dbReference>
<comment type="caution">
    <text evidence="13">The sequence shown here is derived from an EMBL/GenBank/DDBJ whole genome shotgun (WGS) entry which is preliminary data.</text>
</comment>
<dbReference type="Pfam" id="PF00664">
    <property type="entry name" value="ABC_membrane"/>
    <property type="match status" value="1"/>
</dbReference>
<feature type="domain" description="ABC transporter" evidence="11">
    <location>
        <begin position="356"/>
        <end position="592"/>
    </location>
</feature>
<dbReference type="PANTHER" id="PTHR43394">
    <property type="entry name" value="ATP-DEPENDENT PERMEASE MDL1, MITOCHONDRIAL"/>
    <property type="match status" value="1"/>
</dbReference>
<dbReference type="SUPFAM" id="SSF90123">
    <property type="entry name" value="ABC transporter transmembrane region"/>
    <property type="match status" value="1"/>
</dbReference>
<dbReference type="Gene3D" id="1.20.1560.10">
    <property type="entry name" value="ABC transporter type 1, transmembrane domain"/>
    <property type="match status" value="1"/>
</dbReference>
<proteinExistence type="predicted"/>
<comment type="subcellular location">
    <subcellularLocation>
        <location evidence="1">Cell membrane</location>
        <topology evidence="1">Multi-pass membrane protein</topology>
    </subcellularLocation>
</comment>
<accession>A0A9X2S8K9</accession>
<dbReference type="GO" id="GO:0005524">
    <property type="term" value="F:ATP binding"/>
    <property type="evidence" value="ECO:0007669"/>
    <property type="project" value="UniProtKB-KW"/>
</dbReference>
<feature type="transmembrane region" description="Helical" evidence="10">
    <location>
        <begin position="146"/>
        <end position="165"/>
    </location>
</feature>
<reference evidence="13" key="1">
    <citation type="submission" date="2022-08" db="EMBL/GenBank/DDBJ databases">
        <title>The genomic sequence of strain Paenibacillus sp. SCIV0701.</title>
        <authorList>
            <person name="Zhao H."/>
        </authorList>
    </citation>
    <scope>NUCLEOTIDE SEQUENCE</scope>
    <source>
        <strain evidence="13">SCIV0701</strain>
    </source>
</reference>
<organism evidence="13 14">
    <name type="scientific">Paenibacillus soyae</name>
    <dbReference type="NCBI Taxonomy" id="2969249"/>
    <lineage>
        <taxon>Bacteria</taxon>
        <taxon>Bacillati</taxon>
        <taxon>Bacillota</taxon>
        <taxon>Bacilli</taxon>
        <taxon>Bacillales</taxon>
        <taxon>Paenibacillaceae</taxon>
        <taxon>Paenibacillus</taxon>
    </lineage>
</organism>
<feature type="transmembrane region" description="Helical" evidence="10">
    <location>
        <begin position="171"/>
        <end position="191"/>
    </location>
</feature>
<keyword evidence="5" id="KW-0547">Nucleotide-binding</keyword>
<keyword evidence="4 10" id="KW-0812">Transmembrane</keyword>
<evidence type="ECO:0000313" key="13">
    <source>
        <dbReference type="EMBL" id="MCR2802523.1"/>
    </source>
</evidence>
<dbReference type="Proteomes" id="UP001141950">
    <property type="component" value="Unassembled WGS sequence"/>
</dbReference>
<dbReference type="PROSITE" id="PS50929">
    <property type="entry name" value="ABC_TM1F"/>
    <property type="match status" value="1"/>
</dbReference>
<evidence type="ECO:0000259" key="11">
    <source>
        <dbReference type="PROSITE" id="PS50893"/>
    </source>
</evidence>
<dbReference type="InterPro" id="IPR036640">
    <property type="entry name" value="ABC1_TM_sf"/>
</dbReference>
<evidence type="ECO:0000256" key="5">
    <source>
        <dbReference type="ARBA" id="ARBA00022741"/>
    </source>
</evidence>
<dbReference type="GO" id="GO:0008234">
    <property type="term" value="F:cysteine-type peptidase activity"/>
    <property type="evidence" value="ECO:0007669"/>
    <property type="project" value="UniProtKB-KW"/>
</dbReference>
<keyword evidence="6" id="KW-0788">Thiol protease</keyword>
<keyword evidence="8 10" id="KW-1133">Transmembrane helix</keyword>